<feature type="compositionally biased region" description="Polar residues" evidence="7">
    <location>
        <begin position="1"/>
        <end position="24"/>
    </location>
</feature>
<feature type="compositionally biased region" description="Polar residues" evidence="7">
    <location>
        <begin position="743"/>
        <end position="769"/>
    </location>
</feature>
<dbReference type="Pfam" id="PF00069">
    <property type="entry name" value="Pkinase"/>
    <property type="match status" value="1"/>
</dbReference>
<evidence type="ECO:0000259" key="8">
    <source>
        <dbReference type="PROSITE" id="PS50011"/>
    </source>
</evidence>
<feature type="domain" description="AGC-kinase C-terminal" evidence="9">
    <location>
        <begin position="649"/>
        <end position="723"/>
    </location>
</feature>
<feature type="region of interest" description="Disordered" evidence="7">
    <location>
        <begin position="227"/>
        <end position="247"/>
    </location>
</feature>
<dbReference type="EMBL" id="CAJJDN010000020">
    <property type="protein sequence ID" value="CAD8065396.1"/>
    <property type="molecule type" value="Genomic_DNA"/>
</dbReference>
<feature type="binding site" evidence="6">
    <location>
        <position position="419"/>
    </location>
    <ligand>
        <name>ATP</name>
        <dbReference type="ChEBI" id="CHEBI:30616"/>
    </ligand>
</feature>
<dbReference type="PANTHER" id="PTHR24353:SF37">
    <property type="entry name" value="CAMP-DEPENDENT PROTEIN KINASE CATALYTIC SUBUNIT PRKX"/>
    <property type="match status" value="1"/>
</dbReference>
<keyword evidence="2" id="KW-0808">Transferase</keyword>
<protein>
    <submittedName>
        <fullName evidence="10">Uncharacterized protein</fullName>
    </submittedName>
</protein>
<dbReference type="SMART" id="SM00220">
    <property type="entry name" value="S_TKc"/>
    <property type="match status" value="1"/>
</dbReference>
<evidence type="ECO:0000313" key="11">
    <source>
        <dbReference type="Proteomes" id="UP000692954"/>
    </source>
</evidence>
<evidence type="ECO:0000256" key="2">
    <source>
        <dbReference type="ARBA" id="ARBA00022679"/>
    </source>
</evidence>
<keyword evidence="3 6" id="KW-0547">Nucleotide-binding</keyword>
<dbReference type="PANTHER" id="PTHR24353">
    <property type="entry name" value="CYCLIC NUCLEOTIDE-DEPENDENT PROTEIN KINASE"/>
    <property type="match status" value="1"/>
</dbReference>
<gene>
    <name evidence="10" type="ORF">PSON_ATCC_30995.1.T0200186</name>
</gene>
<dbReference type="GO" id="GO:0004691">
    <property type="term" value="F:cAMP-dependent protein kinase activity"/>
    <property type="evidence" value="ECO:0007669"/>
    <property type="project" value="TreeGrafter"/>
</dbReference>
<dbReference type="CDD" id="cd05123">
    <property type="entry name" value="STKc_AGC"/>
    <property type="match status" value="1"/>
</dbReference>
<dbReference type="AlphaFoldDB" id="A0A8S1LLD9"/>
<feature type="compositionally biased region" description="Polar residues" evidence="7">
    <location>
        <begin position="151"/>
        <end position="164"/>
    </location>
</feature>
<feature type="compositionally biased region" description="Polar residues" evidence="7">
    <location>
        <begin position="34"/>
        <end position="45"/>
    </location>
</feature>
<accession>A0A8S1LLD9</accession>
<feature type="domain" description="Protein kinase" evidence="8">
    <location>
        <begin position="390"/>
        <end position="648"/>
    </location>
</feature>
<dbReference type="GO" id="GO:0005952">
    <property type="term" value="C:cAMP-dependent protein kinase complex"/>
    <property type="evidence" value="ECO:0007669"/>
    <property type="project" value="TreeGrafter"/>
</dbReference>
<evidence type="ECO:0000313" key="10">
    <source>
        <dbReference type="EMBL" id="CAD8065396.1"/>
    </source>
</evidence>
<keyword evidence="1" id="KW-0723">Serine/threonine-protein kinase</keyword>
<feature type="compositionally biased region" description="Low complexity" evidence="7">
    <location>
        <begin position="139"/>
        <end position="150"/>
    </location>
</feature>
<dbReference type="PROSITE" id="PS50011">
    <property type="entry name" value="PROTEIN_KINASE_DOM"/>
    <property type="match status" value="1"/>
</dbReference>
<keyword evidence="5 6" id="KW-0067">ATP-binding</keyword>
<dbReference type="InterPro" id="IPR000961">
    <property type="entry name" value="AGC-kinase_C"/>
</dbReference>
<dbReference type="InterPro" id="IPR000719">
    <property type="entry name" value="Prot_kinase_dom"/>
</dbReference>
<keyword evidence="4" id="KW-0418">Kinase</keyword>
<dbReference type="PROSITE" id="PS00107">
    <property type="entry name" value="PROTEIN_KINASE_ATP"/>
    <property type="match status" value="1"/>
</dbReference>
<evidence type="ECO:0000256" key="6">
    <source>
        <dbReference type="PROSITE-ProRule" id="PRU10141"/>
    </source>
</evidence>
<dbReference type="InterPro" id="IPR017441">
    <property type="entry name" value="Protein_kinase_ATP_BS"/>
</dbReference>
<evidence type="ECO:0000256" key="1">
    <source>
        <dbReference type="ARBA" id="ARBA00022527"/>
    </source>
</evidence>
<keyword evidence="11" id="KW-1185">Reference proteome</keyword>
<comment type="caution">
    <text evidence="10">The sequence shown here is derived from an EMBL/GenBank/DDBJ whole genome shotgun (WGS) entry which is preliminary data.</text>
</comment>
<reference evidence="10" key="1">
    <citation type="submission" date="2021-01" db="EMBL/GenBank/DDBJ databases">
        <authorList>
            <consortium name="Genoscope - CEA"/>
            <person name="William W."/>
        </authorList>
    </citation>
    <scope>NUCLEOTIDE SEQUENCE</scope>
</reference>
<evidence type="ECO:0000256" key="3">
    <source>
        <dbReference type="ARBA" id="ARBA00022741"/>
    </source>
</evidence>
<feature type="region of interest" description="Disordered" evidence="7">
    <location>
        <begin position="1"/>
        <end position="48"/>
    </location>
</feature>
<dbReference type="PROSITE" id="PS00108">
    <property type="entry name" value="PROTEIN_KINASE_ST"/>
    <property type="match status" value="1"/>
</dbReference>
<dbReference type="InterPro" id="IPR008271">
    <property type="entry name" value="Ser/Thr_kinase_AS"/>
</dbReference>
<dbReference type="FunFam" id="1.10.510.10:FF:000008">
    <property type="entry name" value="Non-specific serine/threonine protein kinase"/>
    <property type="match status" value="1"/>
</dbReference>
<dbReference type="Proteomes" id="UP000692954">
    <property type="component" value="Unassembled WGS sequence"/>
</dbReference>
<proteinExistence type="predicted"/>
<feature type="region of interest" description="Disordered" evidence="7">
    <location>
        <begin position="743"/>
        <end position="778"/>
    </location>
</feature>
<evidence type="ECO:0000256" key="4">
    <source>
        <dbReference type="ARBA" id="ARBA00022777"/>
    </source>
</evidence>
<feature type="region of interest" description="Disordered" evidence="7">
    <location>
        <begin position="137"/>
        <end position="164"/>
    </location>
</feature>
<dbReference type="GO" id="GO:0005524">
    <property type="term" value="F:ATP binding"/>
    <property type="evidence" value="ECO:0007669"/>
    <property type="project" value="UniProtKB-UniRule"/>
</dbReference>
<dbReference type="InterPro" id="IPR045270">
    <property type="entry name" value="STKc_AGC"/>
</dbReference>
<dbReference type="OrthoDB" id="289272at2759"/>
<name>A0A8S1LLD9_9CILI</name>
<organism evidence="10 11">
    <name type="scientific">Paramecium sonneborni</name>
    <dbReference type="NCBI Taxonomy" id="65129"/>
    <lineage>
        <taxon>Eukaryota</taxon>
        <taxon>Sar</taxon>
        <taxon>Alveolata</taxon>
        <taxon>Ciliophora</taxon>
        <taxon>Intramacronucleata</taxon>
        <taxon>Oligohymenophorea</taxon>
        <taxon>Peniculida</taxon>
        <taxon>Parameciidae</taxon>
        <taxon>Paramecium</taxon>
    </lineage>
</organism>
<evidence type="ECO:0000256" key="7">
    <source>
        <dbReference type="SAM" id="MobiDB-lite"/>
    </source>
</evidence>
<dbReference type="PROSITE" id="PS51285">
    <property type="entry name" value="AGC_KINASE_CTER"/>
    <property type="match status" value="1"/>
</dbReference>
<sequence length="898" mass="104831">MKKISQQMLSLMNKNNLQDQPFTNDQKKNKSKPRTANTERPQSKQQKNDLLEYFKKERNTLNQVVNSQNINFQGSRSIDNLQQQSQKRELLKNGQLNAETRIQTDEGNSAKRQILKQKNLSLATISLDAQNIEKMLKNQQSKQPQTTKQSYNQSPQNQIKTPVQKQKDQLLFDINLLKNTVCNNEFQNYLNLKQNKQSILSNTSTNHRQSIEDMLSNQKILKESLQFQSQKTKKSENESKSNNQSQIKTEYSSVSNQYFQKQKIKEENIQYDSSKQLQIILYYKQQKYNYLYEYLNQTTDNLYNYLIQQIAFIERSFTKLGSGTGSTEGDQIQQELKKICQFQTVSKNIPYDYYLTISDLTLEVFKGITLQIQPLYSQPITTKRVGLKDFTLVKCIGVGGFSRVYMVRKRDNGKFYALKLIDKKFILENQKEIIVQNERDIMVQMENQFVTPLHYAFETKYYIAFVLDYCAGGELFYHLRKLKRLNEQDAKFYFVEICIGMAYLHSQNIVYRDIKPENILLDLQGHLLLSDFGLSKPDMTPDDFAYSFCGSPEYMAPEMLMKTGHNYLVDCYCLGALLYELVTGLPPFYSHNTQEIYNSILTETIEFPSYVQISPVLKNLILQLLQKDPTERLGQNGGVVEILTHQWFQDIDFEAIVNKKFKTPYRPEPLKYNFDEEEFNKGDAEFRKQYSTNLQKEFQNIDTANYVLKNFYYSRESQFGIEKNKRTNEINLNQLKNQSILTESQSPAKNSKIQQQQKGDNYNSQQVLASPQEGKRINRQAGKSEVYDYFKKHDLLTKSSQLLHQSTRLGHSYSKTMQQAQNSLQDLKQFKLFVDQSKALICSDRTTTMPDQNHKNVTERIKTEQFGNLPSPKTTTNSSFNKLSNFSKLFASEKQKQK</sequence>
<evidence type="ECO:0000256" key="5">
    <source>
        <dbReference type="ARBA" id="ARBA00022840"/>
    </source>
</evidence>
<evidence type="ECO:0000259" key="9">
    <source>
        <dbReference type="PROSITE" id="PS51285"/>
    </source>
</evidence>
<feature type="region of interest" description="Disordered" evidence="7">
    <location>
        <begin position="861"/>
        <end position="881"/>
    </location>
</feature>